<dbReference type="RefSeq" id="WP_131839204.1">
    <property type="nucleotide sequence ID" value="NZ_SLWB01000007.1"/>
</dbReference>
<dbReference type="OrthoDB" id="1046448at2"/>
<organism evidence="3 4">
    <name type="scientific">Acetobacteroides hydrogenigenes</name>
    <dbReference type="NCBI Taxonomy" id="979970"/>
    <lineage>
        <taxon>Bacteria</taxon>
        <taxon>Pseudomonadati</taxon>
        <taxon>Bacteroidota</taxon>
        <taxon>Bacteroidia</taxon>
        <taxon>Bacteroidales</taxon>
        <taxon>Rikenellaceae</taxon>
        <taxon>Acetobacteroides</taxon>
    </lineage>
</organism>
<reference evidence="3 4" key="1">
    <citation type="submission" date="2019-03" db="EMBL/GenBank/DDBJ databases">
        <title>Genomic Encyclopedia of Archaeal and Bacterial Type Strains, Phase II (KMG-II): from individual species to whole genera.</title>
        <authorList>
            <person name="Goeker M."/>
        </authorList>
    </citation>
    <scope>NUCLEOTIDE SEQUENCE [LARGE SCALE GENOMIC DNA]</scope>
    <source>
        <strain evidence="3 4">RL-C</strain>
    </source>
</reference>
<dbReference type="AlphaFoldDB" id="A0A4R2EK71"/>
<feature type="domain" description="DUF5689" evidence="2">
    <location>
        <begin position="279"/>
        <end position="492"/>
    </location>
</feature>
<keyword evidence="1" id="KW-0732">Signal</keyword>
<dbReference type="SUPFAM" id="SSF50249">
    <property type="entry name" value="Nucleic acid-binding proteins"/>
    <property type="match status" value="1"/>
</dbReference>
<dbReference type="InterPro" id="IPR012340">
    <property type="entry name" value="NA-bd_OB-fold"/>
</dbReference>
<gene>
    <name evidence="3" type="ORF">CLV25_10721</name>
</gene>
<evidence type="ECO:0000256" key="1">
    <source>
        <dbReference type="SAM" id="SignalP"/>
    </source>
</evidence>
<dbReference type="PROSITE" id="PS51257">
    <property type="entry name" value="PROKAR_LIPOPROTEIN"/>
    <property type="match status" value="1"/>
</dbReference>
<dbReference type="EMBL" id="SLWB01000007">
    <property type="protein sequence ID" value="TCN67562.1"/>
    <property type="molecule type" value="Genomic_DNA"/>
</dbReference>
<dbReference type="InterPro" id="IPR043744">
    <property type="entry name" value="DUF5689"/>
</dbReference>
<evidence type="ECO:0000259" key="2">
    <source>
        <dbReference type="Pfam" id="PF18942"/>
    </source>
</evidence>
<protein>
    <recommendedName>
        <fullName evidence="2">DUF5689 domain-containing protein</fullName>
    </recommendedName>
</protein>
<comment type="caution">
    <text evidence="3">The sequence shown here is derived from an EMBL/GenBank/DDBJ whole genome shotgun (WGS) entry which is preliminary data.</text>
</comment>
<keyword evidence="4" id="KW-1185">Reference proteome</keyword>
<dbReference type="Pfam" id="PF18942">
    <property type="entry name" value="DUF5689"/>
    <property type="match status" value="2"/>
</dbReference>
<feature type="signal peptide" evidence="1">
    <location>
        <begin position="1"/>
        <end position="21"/>
    </location>
</feature>
<accession>A0A4R2EK71</accession>
<sequence>MKKIANILAVLCGLFVGFSGCTPEFDEPPAKTYTYDKAATHTIAQFKAKYNTNFAQITENVILKGVVNATDESGNIYKKLYLQDETGGIEISLDATSLYTHFKVGQEIFIECQGLYVGKYGGVLQIGYPYLKNGEEAIGRMPQAIAFSHIFRNGNPDKTVAPIVVNSIGELTESMLDKLITINGIFFTNGGVEKFASKESTYPTSQEFTDSKGVKGIVYTSGYARFSQDLLPKGLGSVTAILSAYNGKWQLIIRDRKDIGTFDPSVTEPPKPPVYDGNATHTIAQLKEKYNSDLVEITENVVIRGIVTSSDQTGNIYKKIYIQDETGAISIGIDGKDLYRTYKPGQEVFVECKGLHVGKYGGVLQIGAIYNGKIGRMTEAAATSHIFTKDATLKPVAPTVNDIPSLTANMVDKLVTFKNLTFTNGGVNTYAKDKVNTSEELKDANGNSIIAYTSGYATFASTTLPTGPVTITAILSQYNGTWQLLIIDTKDVVK</sequence>
<name>A0A4R2EK71_9BACT</name>
<dbReference type="Proteomes" id="UP000294830">
    <property type="component" value="Unassembled WGS sequence"/>
</dbReference>
<feature type="chain" id="PRO_5020608680" description="DUF5689 domain-containing protein" evidence="1">
    <location>
        <begin position="22"/>
        <end position="494"/>
    </location>
</feature>
<evidence type="ECO:0000313" key="4">
    <source>
        <dbReference type="Proteomes" id="UP000294830"/>
    </source>
</evidence>
<feature type="domain" description="DUF5689" evidence="2">
    <location>
        <begin position="39"/>
        <end position="259"/>
    </location>
</feature>
<evidence type="ECO:0000313" key="3">
    <source>
        <dbReference type="EMBL" id="TCN67562.1"/>
    </source>
</evidence>
<proteinExistence type="predicted"/>